<sequence>MQEGKDYIYKAPLAGKGRGGLVSASCKSEDRNGSKSHLSTSVEIESPVRSHENGFNTTRLAEGKILIQ</sequence>
<organism evidence="2 3">
    <name type="scientific">Araneus ventricosus</name>
    <name type="common">Orbweaver spider</name>
    <name type="synonym">Epeira ventricosa</name>
    <dbReference type="NCBI Taxonomy" id="182803"/>
    <lineage>
        <taxon>Eukaryota</taxon>
        <taxon>Metazoa</taxon>
        <taxon>Ecdysozoa</taxon>
        <taxon>Arthropoda</taxon>
        <taxon>Chelicerata</taxon>
        <taxon>Arachnida</taxon>
        <taxon>Araneae</taxon>
        <taxon>Araneomorphae</taxon>
        <taxon>Entelegynae</taxon>
        <taxon>Araneoidea</taxon>
        <taxon>Araneidae</taxon>
        <taxon>Araneus</taxon>
    </lineage>
</organism>
<evidence type="ECO:0000256" key="1">
    <source>
        <dbReference type="SAM" id="MobiDB-lite"/>
    </source>
</evidence>
<protein>
    <submittedName>
        <fullName evidence="2">Uncharacterized protein</fullName>
    </submittedName>
</protein>
<evidence type="ECO:0000313" key="2">
    <source>
        <dbReference type="EMBL" id="GBN45723.1"/>
    </source>
</evidence>
<comment type="caution">
    <text evidence="2">The sequence shown here is derived from an EMBL/GenBank/DDBJ whole genome shotgun (WGS) entry which is preliminary data.</text>
</comment>
<accession>A0A4Y2P3Z2</accession>
<evidence type="ECO:0000313" key="3">
    <source>
        <dbReference type="Proteomes" id="UP000499080"/>
    </source>
</evidence>
<name>A0A4Y2P3Z2_ARAVE</name>
<keyword evidence="3" id="KW-1185">Reference proteome</keyword>
<reference evidence="2 3" key="1">
    <citation type="journal article" date="2019" name="Sci. Rep.">
        <title>Orb-weaving spider Araneus ventricosus genome elucidates the spidroin gene catalogue.</title>
        <authorList>
            <person name="Kono N."/>
            <person name="Nakamura H."/>
            <person name="Ohtoshi R."/>
            <person name="Moran D.A.P."/>
            <person name="Shinohara A."/>
            <person name="Yoshida Y."/>
            <person name="Fujiwara M."/>
            <person name="Mori M."/>
            <person name="Tomita M."/>
            <person name="Arakawa K."/>
        </authorList>
    </citation>
    <scope>NUCLEOTIDE SEQUENCE [LARGE SCALE GENOMIC DNA]</scope>
</reference>
<proteinExistence type="predicted"/>
<dbReference type="EMBL" id="BGPR01010353">
    <property type="protein sequence ID" value="GBN45723.1"/>
    <property type="molecule type" value="Genomic_DNA"/>
</dbReference>
<dbReference type="Proteomes" id="UP000499080">
    <property type="component" value="Unassembled WGS sequence"/>
</dbReference>
<dbReference type="AlphaFoldDB" id="A0A4Y2P3Z2"/>
<gene>
    <name evidence="2" type="ORF">AVEN_206455_1</name>
</gene>
<feature type="region of interest" description="Disordered" evidence="1">
    <location>
        <begin position="17"/>
        <end position="54"/>
    </location>
</feature>